<dbReference type="EMBL" id="ML121553">
    <property type="protein sequence ID" value="RPB22251.1"/>
    <property type="molecule type" value="Genomic_DNA"/>
</dbReference>
<reference evidence="1 2" key="1">
    <citation type="journal article" date="2018" name="Nat. Ecol. Evol.">
        <title>Pezizomycetes genomes reveal the molecular basis of ectomycorrhizal truffle lifestyle.</title>
        <authorList>
            <person name="Murat C."/>
            <person name="Payen T."/>
            <person name="Noel B."/>
            <person name="Kuo A."/>
            <person name="Morin E."/>
            <person name="Chen J."/>
            <person name="Kohler A."/>
            <person name="Krizsan K."/>
            <person name="Balestrini R."/>
            <person name="Da Silva C."/>
            <person name="Montanini B."/>
            <person name="Hainaut M."/>
            <person name="Levati E."/>
            <person name="Barry K.W."/>
            <person name="Belfiori B."/>
            <person name="Cichocki N."/>
            <person name="Clum A."/>
            <person name="Dockter R.B."/>
            <person name="Fauchery L."/>
            <person name="Guy J."/>
            <person name="Iotti M."/>
            <person name="Le Tacon F."/>
            <person name="Lindquist E.A."/>
            <person name="Lipzen A."/>
            <person name="Malagnac F."/>
            <person name="Mello A."/>
            <person name="Molinier V."/>
            <person name="Miyauchi S."/>
            <person name="Poulain J."/>
            <person name="Riccioni C."/>
            <person name="Rubini A."/>
            <person name="Sitrit Y."/>
            <person name="Splivallo R."/>
            <person name="Traeger S."/>
            <person name="Wang M."/>
            <person name="Zifcakova L."/>
            <person name="Wipf D."/>
            <person name="Zambonelli A."/>
            <person name="Paolocci F."/>
            <person name="Nowrousian M."/>
            <person name="Ottonello S."/>
            <person name="Baldrian P."/>
            <person name="Spatafora J.W."/>
            <person name="Henrissat B."/>
            <person name="Nagy L.G."/>
            <person name="Aury J.M."/>
            <person name="Wincker P."/>
            <person name="Grigoriev I.V."/>
            <person name="Bonfante P."/>
            <person name="Martin F.M."/>
        </authorList>
    </citation>
    <scope>NUCLEOTIDE SEQUENCE [LARGE SCALE GENOMIC DNA]</scope>
    <source>
        <strain evidence="1 2">ATCC MYA-4762</strain>
    </source>
</reference>
<accession>A0A3N4LNK2</accession>
<dbReference type="InParanoid" id="A0A3N4LNK2"/>
<evidence type="ECO:0000313" key="1">
    <source>
        <dbReference type="EMBL" id="RPB22251.1"/>
    </source>
</evidence>
<protein>
    <submittedName>
        <fullName evidence="1">Uncharacterized protein</fullName>
    </submittedName>
</protein>
<name>A0A3N4LNK2_9PEZI</name>
<keyword evidence="2" id="KW-1185">Reference proteome</keyword>
<sequence length="167" mass="18610">MAQSSLQRSPPCIAANTHRRKLQPRKSLCQTGRNTYIPRCFHALGSALPYRPQFSSLTRSAPEGAFSVRTCRGEQKEKTRIEKYSQANSNKRICSTLFGTASFQALRVEPQGYNGVSYALAIAMRQACRGGSWYCVAKEWINDHGAEISNLSARKQNLSQNCSTSRT</sequence>
<evidence type="ECO:0000313" key="2">
    <source>
        <dbReference type="Proteomes" id="UP000267821"/>
    </source>
</evidence>
<dbReference type="AlphaFoldDB" id="A0A3N4LNK2"/>
<gene>
    <name evidence="1" type="ORF">L211DRAFT_839888</name>
</gene>
<proteinExistence type="predicted"/>
<organism evidence="1 2">
    <name type="scientific">Terfezia boudieri ATCC MYA-4762</name>
    <dbReference type="NCBI Taxonomy" id="1051890"/>
    <lineage>
        <taxon>Eukaryota</taxon>
        <taxon>Fungi</taxon>
        <taxon>Dikarya</taxon>
        <taxon>Ascomycota</taxon>
        <taxon>Pezizomycotina</taxon>
        <taxon>Pezizomycetes</taxon>
        <taxon>Pezizales</taxon>
        <taxon>Pezizaceae</taxon>
        <taxon>Terfezia</taxon>
    </lineage>
</organism>
<dbReference type="Proteomes" id="UP000267821">
    <property type="component" value="Unassembled WGS sequence"/>
</dbReference>